<dbReference type="PANTHER" id="PTHR43255">
    <property type="entry name" value="IRON-SULFUR-BINDING OXIDOREDUCTASE FADF-RELATED-RELATED"/>
    <property type="match status" value="1"/>
</dbReference>
<keyword evidence="5" id="KW-0411">Iron-sulfur</keyword>
<evidence type="ECO:0000256" key="2">
    <source>
        <dbReference type="ARBA" id="ARBA00022723"/>
    </source>
</evidence>
<evidence type="ECO:0000256" key="6">
    <source>
        <dbReference type="SAM" id="Phobius"/>
    </source>
</evidence>
<dbReference type="AlphaFoldDB" id="A0A9D7SUE9"/>
<proteinExistence type="predicted"/>
<dbReference type="PROSITE" id="PS51379">
    <property type="entry name" value="4FE4S_FER_2"/>
    <property type="match status" value="2"/>
</dbReference>
<dbReference type="Pfam" id="PF13187">
    <property type="entry name" value="Fer4_9"/>
    <property type="match status" value="1"/>
</dbReference>
<evidence type="ECO:0000313" key="8">
    <source>
        <dbReference type="EMBL" id="MBK9981169.1"/>
    </source>
</evidence>
<feature type="transmembrane region" description="Helical" evidence="6">
    <location>
        <begin position="150"/>
        <end position="169"/>
    </location>
</feature>
<dbReference type="GO" id="GO:0005886">
    <property type="term" value="C:plasma membrane"/>
    <property type="evidence" value="ECO:0007669"/>
    <property type="project" value="TreeGrafter"/>
</dbReference>
<reference evidence="8 9" key="1">
    <citation type="submission" date="2020-10" db="EMBL/GenBank/DDBJ databases">
        <title>Connecting structure to function with the recovery of over 1000 high-quality activated sludge metagenome-assembled genomes encoding full-length rRNA genes using long-read sequencing.</title>
        <authorList>
            <person name="Singleton C.M."/>
            <person name="Petriglieri F."/>
            <person name="Kristensen J.M."/>
            <person name="Kirkegaard R.H."/>
            <person name="Michaelsen T.Y."/>
            <person name="Andersen M.H."/>
            <person name="Karst S.M."/>
            <person name="Dueholm M.S."/>
            <person name="Nielsen P.H."/>
            <person name="Albertsen M."/>
        </authorList>
    </citation>
    <scope>NUCLEOTIDE SEQUENCE [LARGE SCALE GENOMIC DNA]</scope>
    <source>
        <strain evidence="8">Ribe_18-Q3-R11-54_MAXAC.273</strain>
    </source>
</reference>
<evidence type="ECO:0000259" key="7">
    <source>
        <dbReference type="PROSITE" id="PS51379"/>
    </source>
</evidence>
<evidence type="ECO:0000256" key="5">
    <source>
        <dbReference type="ARBA" id="ARBA00023014"/>
    </source>
</evidence>
<feature type="transmembrane region" description="Helical" evidence="6">
    <location>
        <begin position="6"/>
        <end position="24"/>
    </location>
</feature>
<dbReference type="SUPFAM" id="SSF46548">
    <property type="entry name" value="alpha-helical ferredoxin"/>
    <property type="match status" value="1"/>
</dbReference>
<keyword evidence="6" id="KW-1133">Transmembrane helix</keyword>
<protein>
    <submittedName>
        <fullName evidence="8">(Fe-S)-binding protein</fullName>
    </submittedName>
</protein>
<keyword evidence="2" id="KW-0479">Metal-binding</keyword>
<dbReference type="SUPFAM" id="SSF103501">
    <property type="entry name" value="Respiratory nitrate reductase 1 gamma chain"/>
    <property type="match status" value="1"/>
</dbReference>
<evidence type="ECO:0000313" key="9">
    <source>
        <dbReference type="Proteomes" id="UP000808337"/>
    </source>
</evidence>
<name>A0A9D7SUE9_9BACT</name>
<feature type="domain" description="4Fe-4S ferredoxin-type" evidence="7">
    <location>
        <begin position="378"/>
        <end position="408"/>
    </location>
</feature>
<gene>
    <name evidence="8" type="ORF">IPP15_01865</name>
</gene>
<dbReference type="InterPro" id="IPR036197">
    <property type="entry name" value="NarG-like_sf"/>
</dbReference>
<dbReference type="InterPro" id="IPR017896">
    <property type="entry name" value="4Fe4S_Fe-S-bd"/>
</dbReference>
<keyword evidence="6" id="KW-0472">Membrane</keyword>
<feature type="transmembrane region" description="Helical" evidence="6">
    <location>
        <begin position="66"/>
        <end position="84"/>
    </location>
</feature>
<evidence type="ECO:0000256" key="4">
    <source>
        <dbReference type="ARBA" id="ARBA00023004"/>
    </source>
</evidence>
<comment type="caution">
    <text evidence="8">The sequence shown here is derived from an EMBL/GenBank/DDBJ whole genome shotgun (WGS) entry which is preliminary data.</text>
</comment>
<organism evidence="8 9">
    <name type="scientific">Candidatus Opimibacter skivensis</name>
    <dbReference type="NCBI Taxonomy" id="2982028"/>
    <lineage>
        <taxon>Bacteria</taxon>
        <taxon>Pseudomonadati</taxon>
        <taxon>Bacteroidota</taxon>
        <taxon>Saprospiria</taxon>
        <taxon>Saprospirales</taxon>
        <taxon>Saprospiraceae</taxon>
        <taxon>Candidatus Opimibacter</taxon>
    </lineage>
</organism>
<dbReference type="Proteomes" id="UP000808337">
    <property type="component" value="Unassembled WGS sequence"/>
</dbReference>
<keyword evidence="3" id="KW-0560">Oxidoreductase</keyword>
<dbReference type="Gene3D" id="1.10.1060.10">
    <property type="entry name" value="Alpha-helical ferredoxin"/>
    <property type="match status" value="1"/>
</dbReference>
<sequence>MYIAIVLFAIITFIVFYKAGNQFYRVYQNIRLGKPEKIGGDSAKRWRNVLLIAFGQQKMFKKPIPAFLHLFIYTAFLLTQIELLEILVDGFFGVHRFFAQYLGGFYTFIIGMIEVLSALALVATISFLVRRNILKVKRFWKAEMTTWPRLDANIILLAELTLIFAILAMNSADSVLQGIDPEHYHSTGKLPISSWLGPALMSSWSHDWLAWVERIGWWLHVLVVYGFIVYLPYSKHLHIFLAFPNSWFSRLRPRGQMSNMPEITHEVRSMLGIPQDEILAVSGEASTEFGAKDIGQLSWKNLLDAYTCTECGRCTAVCPANLTGKKLSPRKILMDIRDRTEEVSAKLHSGDKKYISKEKLNENVILDASNFDDGRSLFDLIAPEEIFACTACNACVEACPVLIDPLEPILQMRRYQILMESKGPADWVPMFNALESGGAVWQVPDSRSHWTELVEK</sequence>
<feature type="domain" description="4Fe-4S ferredoxin-type" evidence="7">
    <location>
        <begin position="299"/>
        <end position="330"/>
    </location>
</feature>
<keyword evidence="6" id="KW-0812">Transmembrane</keyword>
<dbReference type="GO" id="GO:0051539">
    <property type="term" value="F:4 iron, 4 sulfur cluster binding"/>
    <property type="evidence" value="ECO:0007669"/>
    <property type="project" value="UniProtKB-KW"/>
</dbReference>
<accession>A0A9D7SUE9</accession>
<dbReference type="InterPro" id="IPR009051">
    <property type="entry name" value="Helical_ferredxn"/>
</dbReference>
<keyword evidence="1" id="KW-0004">4Fe-4S</keyword>
<evidence type="ECO:0000256" key="3">
    <source>
        <dbReference type="ARBA" id="ARBA00023002"/>
    </source>
</evidence>
<dbReference type="Gene3D" id="1.20.950.20">
    <property type="entry name" value="Transmembrane di-heme cytochromes, Chain C"/>
    <property type="match status" value="1"/>
</dbReference>
<dbReference type="GO" id="GO:0046872">
    <property type="term" value="F:metal ion binding"/>
    <property type="evidence" value="ECO:0007669"/>
    <property type="project" value="UniProtKB-KW"/>
</dbReference>
<feature type="transmembrane region" description="Helical" evidence="6">
    <location>
        <begin position="104"/>
        <end position="129"/>
    </location>
</feature>
<dbReference type="PANTHER" id="PTHR43255:SF1">
    <property type="entry name" value="IRON-SULFUR-BINDING OXIDOREDUCTASE FADF-RELATED"/>
    <property type="match status" value="1"/>
</dbReference>
<feature type="transmembrane region" description="Helical" evidence="6">
    <location>
        <begin position="215"/>
        <end position="233"/>
    </location>
</feature>
<dbReference type="GO" id="GO:0016491">
    <property type="term" value="F:oxidoreductase activity"/>
    <property type="evidence" value="ECO:0007669"/>
    <property type="project" value="UniProtKB-KW"/>
</dbReference>
<dbReference type="PROSITE" id="PS00198">
    <property type="entry name" value="4FE4S_FER_1"/>
    <property type="match status" value="2"/>
</dbReference>
<dbReference type="InterPro" id="IPR051460">
    <property type="entry name" value="HdrC_iron-sulfur_subunit"/>
</dbReference>
<evidence type="ECO:0000256" key="1">
    <source>
        <dbReference type="ARBA" id="ARBA00022485"/>
    </source>
</evidence>
<keyword evidence="4" id="KW-0408">Iron</keyword>
<dbReference type="InterPro" id="IPR017900">
    <property type="entry name" value="4Fe4S_Fe_S_CS"/>
</dbReference>
<dbReference type="EMBL" id="JADKGY010000001">
    <property type="protein sequence ID" value="MBK9981169.1"/>
    <property type="molecule type" value="Genomic_DNA"/>
</dbReference>